<feature type="transmembrane region" description="Helical" evidence="1">
    <location>
        <begin position="77"/>
        <end position="99"/>
    </location>
</feature>
<dbReference type="RefSeq" id="WP_108565600.1">
    <property type="nucleotide sequence ID" value="NZ_CP031769.1"/>
</dbReference>
<feature type="transmembrane region" description="Helical" evidence="1">
    <location>
        <begin position="23"/>
        <end position="40"/>
    </location>
</feature>
<dbReference type="GO" id="GO:0005886">
    <property type="term" value="C:plasma membrane"/>
    <property type="evidence" value="ECO:0007669"/>
    <property type="project" value="TreeGrafter"/>
</dbReference>
<dbReference type="EMBL" id="CP031769">
    <property type="protein sequence ID" value="AXR05285.1"/>
    <property type="molecule type" value="Genomic_DNA"/>
</dbReference>
<dbReference type="Pfam" id="PF05656">
    <property type="entry name" value="DUF805"/>
    <property type="match status" value="1"/>
</dbReference>
<keyword evidence="1" id="KW-0812">Transmembrane</keyword>
<dbReference type="InterPro" id="IPR008523">
    <property type="entry name" value="DUF805"/>
</dbReference>
<reference evidence="2 3" key="1">
    <citation type="submission" date="2018-08" db="EMBL/GenBank/DDBJ databases">
        <title>Salinimonas sediminis sp. nov., a piezophilic bacterium isolated from a deep-sea sediment sample from the New Britain Trench.</title>
        <authorList>
            <person name="Cao J."/>
        </authorList>
    </citation>
    <scope>NUCLEOTIDE SEQUENCE [LARGE SCALE GENOMIC DNA]</scope>
    <source>
        <strain evidence="2 3">N102</strain>
    </source>
</reference>
<evidence type="ECO:0000313" key="3">
    <source>
        <dbReference type="Proteomes" id="UP000262073"/>
    </source>
</evidence>
<sequence length="117" mass="13831">MHWYIKVLKHYAVFTGRARREEYWMFFLFNLIIGFVLTLFERVLGVDPFLSGLYNLAIFIPFLAVTVRRLHDTDRSGWWWFIVMIPLLGALILFVFTLLDSTPGRNVYGDNPKNVNE</sequence>
<accession>A0A346NIC8</accession>
<proteinExistence type="predicted"/>
<keyword evidence="1" id="KW-0472">Membrane</keyword>
<evidence type="ECO:0000313" key="2">
    <source>
        <dbReference type="EMBL" id="AXR05285.1"/>
    </source>
</evidence>
<keyword evidence="1" id="KW-1133">Transmembrane helix</keyword>
<protein>
    <submittedName>
        <fullName evidence="2">DUF805 domain-containing protein</fullName>
    </submittedName>
</protein>
<dbReference type="KEGG" id="salm:D0Y50_02215"/>
<evidence type="ECO:0000256" key="1">
    <source>
        <dbReference type="SAM" id="Phobius"/>
    </source>
</evidence>
<gene>
    <name evidence="2" type="ORF">D0Y50_02215</name>
</gene>
<dbReference type="PANTHER" id="PTHR34980:SF2">
    <property type="entry name" value="INNER MEMBRANE PROTEIN YHAH-RELATED"/>
    <property type="match status" value="1"/>
</dbReference>
<feature type="transmembrane region" description="Helical" evidence="1">
    <location>
        <begin position="52"/>
        <end position="71"/>
    </location>
</feature>
<dbReference type="Proteomes" id="UP000262073">
    <property type="component" value="Chromosome"/>
</dbReference>
<keyword evidence="3" id="KW-1185">Reference proteome</keyword>
<dbReference type="OrthoDB" id="9812349at2"/>
<organism evidence="2 3">
    <name type="scientific">Salinimonas sediminis</name>
    <dbReference type="NCBI Taxonomy" id="2303538"/>
    <lineage>
        <taxon>Bacteria</taxon>
        <taxon>Pseudomonadati</taxon>
        <taxon>Pseudomonadota</taxon>
        <taxon>Gammaproteobacteria</taxon>
        <taxon>Alteromonadales</taxon>
        <taxon>Alteromonadaceae</taxon>
        <taxon>Alteromonas/Salinimonas group</taxon>
        <taxon>Salinimonas</taxon>
    </lineage>
</organism>
<name>A0A346NIC8_9ALTE</name>
<dbReference type="AlphaFoldDB" id="A0A346NIC8"/>
<dbReference type="PANTHER" id="PTHR34980">
    <property type="entry name" value="INNER MEMBRANE PROTEIN-RELATED-RELATED"/>
    <property type="match status" value="1"/>
</dbReference>